<dbReference type="SUPFAM" id="SSF52172">
    <property type="entry name" value="CheY-like"/>
    <property type="match status" value="1"/>
</dbReference>
<evidence type="ECO:0000313" key="2">
    <source>
        <dbReference type="Proteomes" id="UP000245720"/>
    </source>
</evidence>
<dbReference type="AlphaFoldDB" id="A0A315YJL4"/>
<dbReference type="InterPro" id="IPR011006">
    <property type="entry name" value="CheY-like_superfamily"/>
</dbReference>
<name>A0A315YJL4_RUMFL</name>
<sequence>MVAGIIDSVNNTRFWEESIGEAFECVLTADAAGLPDCDIILVSEEYCSGSVGSVISSIRSSERLRRIPTAAVTSDTSGENQEILLAMGFDDIIRLPLCGQLLLRRVRALNALPPREDSDSEVSFEKLLAMRDRDTGAFCVRSKDFANIFRFVMRILERTGRSAQMLVMSLSCDSSRSPASRHKVMHTLSEAVRLCLRRGDMASVCGDDSVMVLLIGADDDGGHLVASRIVSSFYSECDDGAFELSYDIKEVGSK</sequence>
<comment type="caution">
    <text evidence="1">The sequence shown here is derived from an EMBL/GenBank/DDBJ whole genome shotgun (WGS) entry which is preliminary data.</text>
</comment>
<dbReference type="OrthoDB" id="1818401at2"/>
<reference evidence="1 2" key="1">
    <citation type="submission" date="2018-05" db="EMBL/GenBank/DDBJ databases">
        <title>The Hungate 1000. A catalogue of reference genomes from the rumen microbiome.</title>
        <authorList>
            <person name="Kelly W."/>
        </authorList>
    </citation>
    <scope>NUCLEOTIDE SEQUENCE [LARGE SCALE GENOMIC DNA]</scope>
    <source>
        <strain evidence="1 2">SAb67</strain>
    </source>
</reference>
<accession>A0A315YJL4</accession>
<dbReference type="EMBL" id="QGDI01000009">
    <property type="protein sequence ID" value="PWJ11505.1"/>
    <property type="molecule type" value="Genomic_DNA"/>
</dbReference>
<dbReference type="Gene3D" id="3.40.50.2300">
    <property type="match status" value="1"/>
</dbReference>
<protein>
    <submittedName>
        <fullName evidence="1">Uncharacterized protein</fullName>
    </submittedName>
</protein>
<dbReference type="Proteomes" id="UP000245720">
    <property type="component" value="Unassembled WGS sequence"/>
</dbReference>
<evidence type="ECO:0000313" key="1">
    <source>
        <dbReference type="EMBL" id="PWJ11505.1"/>
    </source>
</evidence>
<proteinExistence type="predicted"/>
<gene>
    <name evidence="1" type="ORF">IE37_02268</name>
</gene>
<organism evidence="1 2">
    <name type="scientific">Ruminococcus flavefaciens</name>
    <dbReference type="NCBI Taxonomy" id="1265"/>
    <lineage>
        <taxon>Bacteria</taxon>
        <taxon>Bacillati</taxon>
        <taxon>Bacillota</taxon>
        <taxon>Clostridia</taxon>
        <taxon>Eubacteriales</taxon>
        <taxon>Oscillospiraceae</taxon>
        <taxon>Ruminococcus</taxon>
    </lineage>
</organism>
<dbReference type="RefSeq" id="WP_109727019.1">
    <property type="nucleotide sequence ID" value="NZ_QGDI01000009.1"/>
</dbReference>